<keyword evidence="1" id="KW-0472">Membrane</keyword>
<proteinExistence type="predicted"/>
<name>A0A1H2QW23_9FIRM</name>
<dbReference type="Proteomes" id="UP000182429">
    <property type="component" value="Unassembled WGS sequence"/>
</dbReference>
<feature type="transmembrane region" description="Helical" evidence="1">
    <location>
        <begin position="33"/>
        <end position="50"/>
    </location>
</feature>
<accession>A0A1H2QW23</accession>
<dbReference type="RefSeq" id="WP_180365067.1">
    <property type="nucleotide sequence ID" value="NZ_FNNF01000004.1"/>
</dbReference>
<organism evidence="2 3">
    <name type="scientific">Kandleria vitulina</name>
    <dbReference type="NCBI Taxonomy" id="1630"/>
    <lineage>
        <taxon>Bacteria</taxon>
        <taxon>Bacillati</taxon>
        <taxon>Bacillota</taxon>
        <taxon>Erysipelotrichia</taxon>
        <taxon>Erysipelotrichales</taxon>
        <taxon>Coprobacillaceae</taxon>
        <taxon>Kandleria</taxon>
    </lineage>
</organism>
<keyword evidence="1" id="KW-0812">Transmembrane</keyword>
<evidence type="ECO:0000256" key="1">
    <source>
        <dbReference type="SAM" id="Phobius"/>
    </source>
</evidence>
<dbReference type="AlphaFoldDB" id="A0A1H2QW23"/>
<evidence type="ECO:0000313" key="3">
    <source>
        <dbReference type="Proteomes" id="UP000182429"/>
    </source>
</evidence>
<reference evidence="2 3" key="1">
    <citation type="submission" date="2016-10" db="EMBL/GenBank/DDBJ databases">
        <authorList>
            <person name="de Groot N.N."/>
        </authorList>
    </citation>
    <scope>NUCLEOTIDE SEQUENCE [LARGE SCALE GENOMIC DNA]</scope>
    <source>
        <strain evidence="2 3">S3b</strain>
    </source>
</reference>
<dbReference type="EMBL" id="FNNF01000004">
    <property type="protein sequence ID" value="SDW10649.1"/>
    <property type="molecule type" value="Genomic_DNA"/>
</dbReference>
<gene>
    <name evidence="2" type="ORF">SAMN04487759_1044</name>
</gene>
<evidence type="ECO:0000313" key="2">
    <source>
        <dbReference type="EMBL" id="SDW10649.1"/>
    </source>
</evidence>
<protein>
    <submittedName>
        <fullName evidence="2">Uncharacterized protein</fullName>
    </submittedName>
</protein>
<feature type="transmembrane region" description="Helical" evidence="1">
    <location>
        <begin position="5"/>
        <end position="27"/>
    </location>
</feature>
<keyword evidence="1" id="KW-1133">Transmembrane helix</keyword>
<dbReference type="STRING" id="1630.SAMN05216514_10793"/>
<sequence length="54" mass="5897">MNYKVYHLIAVVLAVISIVLAVVLLIWGEKGSVFFAIIPVLIAGAIERMGKKTK</sequence>